<dbReference type="GO" id="GO:0055085">
    <property type="term" value="P:transmembrane transport"/>
    <property type="evidence" value="ECO:0007669"/>
    <property type="project" value="InterPro"/>
</dbReference>
<name>A0A5B7YJA1_9ALTE</name>
<keyword evidence="2" id="KW-0812">Transmembrane</keyword>
<dbReference type="AlphaFoldDB" id="A0A5B7YJA1"/>
<feature type="domain" description="TonB C-terminal" evidence="6">
    <location>
        <begin position="64"/>
        <end position="127"/>
    </location>
</feature>
<evidence type="ECO:0000256" key="5">
    <source>
        <dbReference type="SAM" id="SignalP"/>
    </source>
</evidence>
<feature type="chain" id="PRO_5022661472" evidence="5">
    <location>
        <begin position="23"/>
        <end position="130"/>
    </location>
</feature>
<evidence type="ECO:0000256" key="2">
    <source>
        <dbReference type="ARBA" id="ARBA00022692"/>
    </source>
</evidence>
<geneLocation type="plasmid" evidence="7 8">
    <name>plas12</name>
</geneLocation>
<evidence type="ECO:0000256" key="3">
    <source>
        <dbReference type="ARBA" id="ARBA00022989"/>
    </source>
</evidence>
<organism evidence="7 8">
    <name type="scientific">Salinimonas iocasae</name>
    <dbReference type="NCBI Taxonomy" id="2572577"/>
    <lineage>
        <taxon>Bacteria</taxon>
        <taxon>Pseudomonadati</taxon>
        <taxon>Pseudomonadota</taxon>
        <taxon>Gammaproteobacteria</taxon>
        <taxon>Alteromonadales</taxon>
        <taxon>Alteromonadaceae</taxon>
        <taxon>Alteromonas/Salinimonas group</taxon>
        <taxon>Salinimonas</taxon>
    </lineage>
</organism>
<dbReference type="NCBIfam" id="TIGR01352">
    <property type="entry name" value="tonB_Cterm"/>
    <property type="match status" value="1"/>
</dbReference>
<proteinExistence type="predicted"/>
<dbReference type="PROSITE" id="PS51257">
    <property type="entry name" value="PROKAR_LIPOPROTEIN"/>
    <property type="match status" value="1"/>
</dbReference>
<keyword evidence="4" id="KW-0472">Membrane</keyword>
<dbReference type="InterPro" id="IPR037682">
    <property type="entry name" value="TonB_C"/>
</dbReference>
<keyword evidence="5" id="KW-0732">Signal</keyword>
<dbReference type="SUPFAM" id="SSF74653">
    <property type="entry name" value="TolA/TonB C-terminal domain"/>
    <property type="match status" value="1"/>
</dbReference>
<gene>
    <name evidence="7" type="ORF">FBQ74_18285</name>
</gene>
<evidence type="ECO:0000256" key="4">
    <source>
        <dbReference type="ARBA" id="ARBA00023136"/>
    </source>
</evidence>
<evidence type="ECO:0000313" key="8">
    <source>
        <dbReference type="Proteomes" id="UP000304912"/>
    </source>
</evidence>
<dbReference type="Gene3D" id="3.30.2420.10">
    <property type="entry name" value="TonB"/>
    <property type="match status" value="1"/>
</dbReference>
<feature type="signal peptide" evidence="5">
    <location>
        <begin position="1"/>
        <end position="22"/>
    </location>
</feature>
<comment type="subcellular location">
    <subcellularLocation>
        <location evidence="1">Membrane</location>
        <topology evidence="1">Single-pass membrane protein</topology>
    </subcellularLocation>
</comment>
<dbReference type="EMBL" id="CP039853">
    <property type="protein sequence ID" value="QCZ95476.1"/>
    <property type="molecule type" value="Genomic_DNA"/>
</dbReference>
<accession>A0A5B7YJA1</accession>
<keyword evidence="7" id="KW-0614">Plasmid</keyword>
<evidence type="ECO:0000313" key="7">
    <source>
        <dbReference type="EMBL" id="QCZ95476.1"/>
    </source>
</evidence>
<dbReference type="Proteomes" id="UP000304912">
    <property type="component" value="Plasmid plas12"/>
</dbReference>
<dbReference type="RefSeq" id="WP_139758165.1">
    <property type="nucleotide sequence ID" value="NZ_CP039853.1"/>
</dbReference>
<evidence type="ECO:0000259" key="6">
    <source>
        <dbReference type="Pfam" id="PF03544"/>
    </source>
</evidence>
<keyword evidence="3" id="KW-1133">Transmembrane helix</keyword>
<protein>
    <submittedName>
        <fullName evidence="7">TonB family protein</fullName>
    </submittedName>
</protein>
<dbReference type="GO" id="GO:0016020">
    <property type="term" value="C:membrane"/>
    <property type="evidence" value="ECO:0007669"/>
    <property type="project" value="UniProtKB-SubCell"/>
</dbReference>
<evidence type="ECO:0000256" key="1">
    <source>
        <dbReference type="ARBA" id="ARBA00004167"/>
    </source>
</evidence>
<dbReference type="Pfam" id="PF03544">
    <property type="entry name" value="TonB_C"/>
    <property type="match status" value="1"/>
</dbReference>
<dbReference type="InterPro" id="IPR006260">
    <property type="entry name" value="TonB/TolA_C"/>
</dbReference>
<keyword evidence="8" id="KW-1185">Reference proteome</keyword>
<sequence>MKKITYLLITFFLAGCSTNPSTYVNTSPEPIEVSVDVLPQYWKVDFETFSFSSEYDGEFGPRPAGHVKIRYLIDSNGNPTHLSVVESHPAGVWNDQGLLAAEQLKYSPSKKNKTNTPVYVTTEFHFKEIK</sequence>
<dbReference type="KEGG" id="salk:FBQ74_18285"/>
<dbReference type="OrthoDB" id="6228724at2"/>
<reference evidence="7 8" key="1">
    <citation type="submission" date="2019-04" db="EMBL/GenBank/DDBJ databases">
        <title>Salinimonas iocasae sp. nov., a halophilic bacterium isolated from the outer tube casing of tubeworms in Okinawa Trough.</title>
        <authorList>
            <person name="Zhang H."/>
            <person name="Wang H."/>
            <person name="Li C."/>
        </authorList>
    </citation>
    <scope>NUCLEOTIDE SEQUENCE [LARGE SCALE GENOMIC DNA]</scope>
    <source>
        <strain evidence="7 8">KX18D6</strain>
        <plasmid evidence="7 8">plas12</plasmid>
    </source>
</reference>